<name>A0A6J3HZ06_SAPAP</name>
<protein>
    <submittedName>
        <fullName evidence="3">Carabin-like</fullName>
    </submittedName>
</protein>
<dbReference type="InterPro" id="IPR000195">
    <property type="entry name" value="Rab-GAP-TBC_dom"/>
</dbReference>
<dbReference type="InterPro" id="IPR035969">
    <property type="entry name" value="Rab-GAP_TBC_sf"/>
</dbReference>
<reference evidence="3" key="1">
    <citation type="submission" date="2025-08" db="UniProtKB">
        <authorList>
            <consortium name="RefSeq"/>
        </authorList>
    </citation>
    <scope>IDENTIFICATION</scope>
    <source>
        <tissue evidence="3">Blood</tissue>
    </source>
</reference>
<dbReference type="GO" id="GO:0031267">
    <property type="term" value="F:small GTPase binding"/>
    <property type="evidence" value="ECO:0007669"/>
    <property type="project" value="TreeGrafter"/>
</dbReference>
<organism evidence="2 3">
    <name type="scientific">Sapajus apella</name>
    <name type="common">Brown-capped capuchin</name>
    <name type="synonym">Cebus apella</name>
    <dbReference type="NCBI Taxonomy" id="9515"/>
    <lineage>
        <taxon>Eukaryota</taxon>
        <taxon>Metazoa</taxon>
        <taxon>Chordata</taxon>
        <taxon>Craniata</taxon>
        <taxon>Vertebrata</taxon>
        <taxon>Euteleostomi</taxon>
        <taxon>Mammalia</taxon>
        <taxon>Eutheria</taxon>
        <taxon>Euarchontoglires</taxon>
        <taxon>Primates</taxon>
        <taxon>Haplorrhini</taxon>
        <taxon>Platyrrhini</taxon>
        <taxon>Cebidae</taxon>
        <taxon>Cebinae</taxon>
        <taxon>Sapajus</taxon>
    </lineage>
</organism>
<sequence length="186" mass="20666">MDRAAPMFQALGQAGTCGARIHEDPEETGQQTKPCTMVKSALPDPRESLQHLHKRNKSPLSLFPRLWELFHILLAYSEYNLEVGYCRDLSHVAALFLLYLPEEDAFWALAQLLASERRSPQGFHSPNGGTVQGLRDHQERVVPMSQPQAMWHLVSLWFSRLFPRGPASCGAGGAVGLVPFFGLVTG</sequence>
<proteinExistence type="predicted"/>
<feature type="domain" description="Rab-GAP TBC" evidence="1">
    <location>
        <begin position="1"/>
        <end position="186"/>
    </location>
</feature>
<accession>A0A6J3HZ06</accession>
<dbReference type="InterPro" id="IPR050302">
    <property type="entry name" value="Rab_GAP_TBC_domain"/>
</dbReference>
<dbReference type="AlphaFoldDB" id="A0A6J3HZ06"/>
<dbReference type="Pfam" id="PF00566">
    <property type="entry name" value="RabGAP-TBC"/>
    <property type="match status" value="1"/>
</dbReference>
<dbReference type="GeneID" id="116552672"/>
<evidence type="ECO:0000259" key="1">
    <source>
        <dbReference type="PROSITE" id="PS50086"/>
    </source>
</evidence>
<dbReference type="SUPFAM" id="SSF47923">
    <property type="entry name" value="Ypt/Rab-GAP domain of gyp1p"/>
    <property type="match status" value="1"/>
</dbReference>
<keyword evidence="2" id="KW-1185">Reference proteome</keyword>
<gene>
    <name evidence="3" type="primary">LOC116552672</name>
</gene>
<dbReference type="Proteomes" id="UP000504640">
    <property type="component" value="Unplaced"/>
</dbReference>
<evidence type="ECO:0000313" key="2">
    <source>
        <dbReference type="Proteomes" id="UP000504640"/>
    </source>
</evidence>
<dbReference type="GO" id="GO:0005096">
    <property type="term" value="F:GTPase activator activity"/>
    <property type="evidence" value="ECO:0007669"/>
    <property type="project" value="TreeGrafter"/>
</dbReference>
<dbReference type="Gene3D" id="1.10.8.270">
    <property type="entry name" value="putative rabgap domain of human tbc1 domain family member 14 like domains"/>
    <property type="match status" value="1"/>
</dbReference>
<dbReference type="PANTHER" id="PTHR47219:SF25">
    <property type="entry name" value="RAB-GAP TBC DOMAIN-CONTAINING PROTEIN"/>
    <property type="match status" value="1"/>
</dbReference>
<dbReference type="PANTHER" id="PTHR47219">
    <property type="entry name" value="RAB GTPASE-ACTIVATING PROTEIN 1-LIKE"/>
    <property type="match status" value="1"/>
</dbReference>
<dbReference type="PROSITE" id="PS50086">
    <property type="entry name" value="TBC_RABGAP"/>
    <property type="match status" value="1"/>
</dbReference>
<dbReference type="RefSeq" id="XP_032135272.1">
    <property type="nucleotide sequence ID" value="XM_032279381.1"/>
</dbReference>
<evidence type="ECO:0000313" key="3">
    <source>
        <dbReference type="RefSeq" id="XP_032135272.1"/>
    </source>
</evidence>